<sequence length="1439" mass="146842">MKLPRIVALLLTLLGPLSLAQTNFCSNAGGTRSGNLFALDGTFGTAPAGTQSPTLTSSSNPVPVVPPTRYALGSVPGISGGVDAQGRPIGTTTYNLNPRTPTNFPGNYSPEDGEYEITNSSYNRQDGAWHRFIGGRNGGGERDLFMFINAAFTAGVFYEQTLTVTPNSNYEFSISVINLIANNASILPNLNLEIDRQGVDDNNDGTIDEAGESQVIALTGNIPNTSTPIWREYGGVINSGASNRITVRFRNNAPGGGGNDLAIDNLQFTTCIGLPTGNISGTVYLDANASNALDPGEALGDSIAVELVGRDSNNNPVVVATAQTVNGVYSFTNVPAGTYTIRIPLNDPQLNASTPRNPSTISGGYVVRDNVQLPVNGNLTGLDFGFQLPPISITKTANANSTTDAIGSVITTATVGTTFQYTFRVTNNTGANLSSTALRLIDALPAGLTYVQGSLQMALVTGNDSPTFTNVADGGTYPFAEPNGRPLGRDVGGSTTSFDNGRLNSGESLFIRFRVTVNSNPPAIITNQGRITYTAGSVSYRVLTDDPNVAGLADPTLVRVGPNLAVTKVASVSATSPDSSFTYTLTISNNGGVATTSATLTDVLPAGLSYVPNTAEAALGLNPTSFTNLNASSYPFATGRPIGNNAPGFNNGTLAPGQTLTLRFQVQVATSPLPPGSLSNQATVNFSGGPAGGVLSDDPAIAGPANPTVTPVNFADLTLSKTHSGNFVRGSTGVYTLTVSNIGQAASAGTITVTDTLPAGLTFASATGWSCTVSSPGPPQTVTCTSPGGLSIPVGGSASFTLNVGVSQGAASSLTNTASVSGGAENNTANNGTSDPTVVESRADVRMVSKAADNANPVQGTNVTFTLTVRNDGPSNATGVQVTDLLPVGLSFVSSVPSQGSYTAGTGVWTVGNLASGTSATLQITATATQVGNITNTATKTAQTEPDPNTGNNQAQVTITVVPPGVSVSGHLYHDLQPNSLREPGEDWSGGTSVYVNLVQGGSVVQSVSVSVGTGSFSFSGVAPGSYALVVTGSASSTTPAPPSGWLFIEPVAGSRSLSVGSSDVPGQDFGLYHGSRVSGTVFRDDGLGSGTANDALQNGGEPGIAGVAVTASDGAQGRVTVTDSLGNYVLYVPYTFGPALTLSHPLAPATGSNVGGSSAVLASAYGQGAAQQRTISPFAAGNRYDGYNFGVVRPSLWQPDQSGQASSPGVVTYAHRVRPGTLGTLTFLRLAGGWNYLLRLDANCDGDFADAGEGYQGLPYSLAVGSAWPREADGSLRACAVEVMVIVPAGLPGGSSDFLNLASRLRYAGNAAVDDQLALTDTTVVGAGGELRLTKQVQNLTQGTPPSTGRADGRPGEVLEYCIAYQNQSASPVTQVVLTDPIPFFTDYQAGTLRLGASPLTDAADADAGEVSGGLVRVRIGTLAAGAGGQVCYRVKIR</sequence>
<feature type="region of interest" description="Disordered" evidence="1">
    <location>
        <begin position="816"/>
        <end position="837"/>
    </location>
</feature>
<name>A0A399EN07_9DEIN</name>
<dbReference type="Gene3D" id="2.60.40.10">
    <property type="entry name" value="Immunoglobulins"/>
    <property type="match status" value="3"/>
</dbReference>
<dbReference type="InterPro" id="IPR051172">
    <property type="entry name" value="Chlamydia_OmcB"/>
</dbReference>
<evidence type="ECO:0000259" key="3">
    <source>
        <dbReference type="Pfam" id="PF01345"/>
    </source>
</evidence>
<dbReference type="SUPFAM" id="SSF117074">
    <property type="entry name" value="Hypothetical protein PA1324"/>
    <property type="match status" value="2"/>
</dbReference>
<gene>
    <name evidence="4" type="ORF">Mterra_01824</name>
</gene>
<feature type="chain" id="PRO_5017279542" description="DUF11 domain-containing protein" evidence="2">
    <location>
        <begin position="21"/>
        <end position="1439"/>
    </location>
</feature>
<dbReference type="PANTHER" id="PTHR34819">
    <property type="entry name" value="LARGE CYSTEINE-RICH PERIPLASMIC PROTEIN OMCB"/>
    <property type="match status" value="1"/>
</dbReference>
<dbReference type="Proteomes" id="UP000265715">
    <property type="component" value="Unassembled WGS sequence"/>
</dbReference>
<evidence type="ECO:0000313" key="5">
    <source>
        <dbReference type="Proteomes" id="UP000265715"/>
    </source>
</evidence>
<keyword evidence="5" id="KW-1185">Reference proteome</keyword>
<feature type="domain" description="DUF11" evidence="3">
    <location>
        <begin position="848"/>
        <end position="959"/>
    </location>
</feature>
<dbReference type="OrthoDB" id="28649at2"/>
<protein>
    <recommendedName>
        <fullName evidence="3">DUF11 domain-containing protein</fullName>
    </recommendedName>
</protein>
<feature type="compositionally biased region" description="Low complexity" evidence="1">
    <location>
        <begin position="822"/>
        <end position="833"/>
    </location>
</feature>
<feature type="signal peptide" evidence="2">
    <location>
        <begin position="1"/>
        <end position="20"/>
    </location>
</feature>
<evidence type="ECO:0000256" key="2">
    <source>
        <dbReference type="SAM" id="SignalP"/>
    </source>
</evidence>
<evidence type="ECO:0000256" key="1">
    <source>
        <dbReference type="SAM" id="MobiDB-lite"/>
    </source>
</evidence>
<comment type="caution">
    <text evidence="4">The sequence shown here is derived from an EMBL/GenBank/DDBJ whole genome shotgun (WGS) entry which is preliminary data.</text>
</comment>
<keyword evidence="2" id="KW-0732">Signal</keyword>
<dbReference type="NCBIfam" id="TIGR01451">
    <property type="entry name" value="B_ant_repeat"/>
    <property type="match status" value="5"/>
</dbReference>
<dbReference type="InterPro" id="IPR001434">
    <property type="entry name" value="OmcB-like_DUF11"/>
</dbReference>
<accession>A0A399EN07</accession>
<dbReference type="EMBL" id="QXDL01000065">
    <property type="protein sequence ID" value="RIH85006.1"/>
    <property type="molecule type" value="Genomic_DNA"/>
</dbReference>
<dbReference type="InterPro" id="IPR047589">
    <property type="entry name" value="DUF11_rpt"/>
</dbReference>
<feature type="domain" description="DUF11" evidence="3">
    <location>
        <begin position="716"/>
        <end position="833"/>
    </location>
</feature>
<proteinExistence type="predicted"/>
<dbReference type="RefSeq" id="WP_119314935.1">
    <property type="nucleotide sequence ID" value="NZ_QXDL01000065.1"/>
</dbReference>
<feature type="domain" description="DUF11" evidence="3">
    <location>
        <begin position="564"/>
        <end position="685"/>
    </location>
</feature>
<dbReference type="Gene3D" id="2.60.40.740">
    <property type="match status" value="1"/>
</dbReference>
<evidence type="ECO:0000313" key="4">
    <source>
        <dbReference type="EMBL" id="RIH85006.1"/>
    </source>
</evidence>
<organism evidence="4 5">
    <name type="scientific">Calidithermus terrae</name>
    <dbReference type="NCBI Taxonomy" id="1408545"/>
    <lineage>
        <taxon>Bacteria</taxon>
        <taxon>Thermotogati</taxon>
        <taxon>Deinococcota</taxon>
        <taxon>Deinococci</taxon>
        <taxon>Thermales</taxon>
        <taxon>Thermaceae</taxon>
        <taxon>Calidithermus</taxon>
    </lineage>
</organism>
<dbReference type="PANTHER" id="PTHR34819:SF3">
    <property type="entry name" value="CELL SURFACE PROTEIN"/>
    <property type="match status" value="1"/>
</dbReference>
<dbReference type="Pfam" id="PF01345">
    <property type="entry name" value="DUF11"/>
    <property type="match status" value="3"/>
</dbReference>
<dbReference type="InterPro" id="IPR013783">
    <property type="entry name" value="Ig-like_fold"/>
</dbReference>
<reference evidence="4 5" key="1">
    <citation type="submission" date="2018-08" db="EMBL/GenBank/DDBJ databases">
        <title>Meiothermus terrae DSM 26712 genome sequencing project.</title>
        <authorList>
            <person name="Da Costa M.S."/>
            <person name="Albuquerque L."/>
            <person name="Raposo P."/>
            <person name="Froufe H.J.C."/>
            <person name="Barroso C.S."/>
            <person name="Egas C."/>
        </authorList>
    </citation>
    <scope>NUCLEOTIDE SEQUENCE [LARGE SCALE GENOMIC DNA]</scope>
    <source>
        <strain evidence="4 5">DSM 26712</strain>
    </source>
</reference>